<dbReference type="Proteomes" id="UP000008120">
    <property type="component" value="Chromosome"/>
</dbReference>
<gene>
    <name evidence="3" type="ORF">CSUB_C1308</name>
    <name evidence="2" type="ORF">HGMM_F49D05C34</name>
</gene>
<dbReference type="PANTHER" id="PTHR42869:SF1">
    <property type="entry name" value="SLL0572 PROTEIN"/>
    <property type="match status" value="1"/>
</dbReference>
<dbReference type="SUPFAM" id="SSF52540">
    <property type="entry name" value="P-loop containing nucleoside triphosphate hydrolases"/>
    <property type="match status" value="1"/>
</dbReference>
<reference evidence="2 4" key="2">
    <citation type="journal article" date="2011" name="Nucleic Acids Res.">
        <title>Insights into the evolution of Archaea and eukaryotic protein modifier systems revealed by the genome of a novel archaeal group.</title>
        <authorList>
            <person name="Nunoura T."/>
            <person name="Takaki Y."/>
            <person name="Kakuta J."/>
            <person name="Nishi S."/>
            <person name="Sugahara J."/>
            <person name="Kazama H."/>
            <person name="Chee G."/>
            <person name="Hattori M."/>
            <person name="Kanai A."/>
            <person name="Atomi H."/>
            <person name="Takai K."/>
            <person name="Takami H."/>
        </authorList>
    </citation>
    <scope>NUCLEOTIDE SEQUENCE [LARGE SCALE GENOMIC DNA]</scope>
</reference>
<organism evidence="2 4">
    <name type="scientific">Caldiarchaeum subterraneum</name>
    <dbReference type="NCBI Taxonomy" id="311458"/>
    <lineage>
        <taxon>Archaea</taxon>
        <taxon>Nitrososphaerota</taxon>
        <taxon>Candidatus Caldarchaeales</taxon>
        <taxon>Candidatus Caldarchaeaceae</taxon>
        <taxon>Candidatus Caldarchaeum</taxon>
    </lineage>
</organism>
<evidence type="ECO:0000313" key="3">
    <source>
        <dbReference type="EMBL" id="BAJ51159.1"/>
    </source>
</evidence>
<accession>E6N7W0</accession>
<dbReference type="Pfam" id="PF02492">
    <property type="entry name" value="cobW"/>
    <property type="match status" value="1"/>
</dbReference>
<evidence type="ECO:0000259" key="1">
    <source>
        <dbReference type="Pfam" id="PF02492"/>
    </source>
</evidence>
<dbReference type="KEGG" id="csu:CSUB_C1308"/>
<reference evidence="2 4" key="1">
    <citation type="journal article" date="2005" name="Environ. Microbiol.">
        <title>Genetic and functional properties of uncultivated thermophilic crenarchaeotes from a subsurface gold mine as revealed by analysis of genome fragments.</title>
        <authorList>
            <person name="Nunoura T."/>
            <person name="Hirayama H."/>
            <person name="Takami H."/>
            <person name="Oida H."/>
            <person name="Nishi S."/>
            <person name="Shimamura S."/>
            <person name="Suzuki Y."/>
            <person name="Inagaki F."/>
            <person name="Takai K."/>
            <person name="Nealson K.H."/>
            <person name="Horikoshi K."/>
        </authorList>
    </citation>
    <scope>NUCLEOTIDE SEQUENCE [LARGE SCALE GENOMIC DNA]</scope>
</reference>
<dbReference type="InterPro" id="IPR003495">
    <property type="entry name" value="CobW/HypB/UreG_nucleotide-bd"/>
</dbReference>
<name>E6N7W0_CALS0</name>
<evidence type="ECO:0000313" key="2">
    <source>
        <dbReference type="EMBL" id="BAJ48379.1"/>
    </source>
</evidence>
<dbReference type="Gene3D" id="3.40.50.300">
    <property type="entry name" value="P-loop containing nucleotide triphosphate hydrolases"/>
    <property type="match status" value="1"/>
</dbReference>
<dbReference type="CDD" id="cd01983">
    <property type="entry name" value="SIMIBI"/>
    <property type="match status" value="1"/>
</dbReference>
<dbReference type="EMBL" id="AP011863">
    <property type="protein sequence ID" value="BAJ48379.1"/>
    <property type="molecule type" value="Genomic_DNA"/>
</dbReference>
<dbReference type="InterPro" id="IPR053199">
    <property type="entry name" value="cDPG_synthetase-like"/>
</dbReference>
<dbReference type="EMBL" id="BA000048">
    <property type="protein sequence ID" value="BAJ51159.1"/>
    <property type="molecule type" value="Genomic_DNA"/>
</dbReference>
<protein>
    <recommendedName>
        <fullName evidence="1">CobW/HypB/UreG nucleotide-binding domain-containing protein</fullName>
    </recommendedName>
</protein>
<feature type="domain" description="CobW/HypB/UreG nucleotide-binding" evidence="1">
    <location>
        <begin position="205"/>
        <end position="265"/>
    </location>
</feature>
<dbReference type="PANTHER" id="PTHR42869">
    <property type="entry name" value="SLL0572 PROTEIN"/>
    <property type="match status" value="1"/>
</dbReference>
<dbReference type="AlphaFoldDB" id="E6N7W0"/>
<dbReference type="InterPro" id="IPR027417">
    <property type="entry name" value="P-loop_NTPase"/>
</dbReference>
<sequence length="403" mass="44385">MAFTAAQIPGIAGRVYPPKLAGPLYPMGIPIHDEEKLPEIVEREGVRLVVFSYSDLTHVELMNKASKVLALGCDFMLLGPRSTMLKSGKKVVAVTAVKTGAGKSTVSRMLVKLLREKGHRPVVVRHPMPYGVLEKQVVQRFASLDDLDRYRCSIEEREEFEPHLREGTIVYAGVDYEMVLKEAEKEGDVIVWDGGNNDLPFYWPDLHITVVDATRPELITNSYPGETNIHMADVIILHKADKVSEEQLDRAAEMVRKVNPGAEVVATASKIRVEDVPLRGRRVLVVEDSPSVTHGGMSVGAGYIAAVNAGASIVDPRPYAVGTIAKLYREYQHLGPVVPALGYTEEQLRDLGETLRRAEAELIVSASPADLTRLIECGKPVVRVWYEAEQVSGTPLSSFLSRL</sequence>
<evidence type="ECO:0000313" key="4">
    <source>
        <dbReference type="Proteomes" id="UP000008120"/>
    </source>
</evidence>
<dbReference type="STRING" id="311458.CSUB_C1308"/>
<dbReference type="BioCyc" id="CCAL311458:G131R-1323-MONOMER"/>
<proteinExistence type="predicted"/>